<dbReference type="Pfam" id="PF13180">
    <property type="entry name" value="PDZ_2"/>
    <property type="match status" value="1"/>
</dbReference>
<comment type="caution">
    <text evidence="7">The sequence shown here is derived from an EMBL/GenBank/DDBJ whole genome shotgun (WGS) entry which is preliminary data.</text>
</comment>
<dbReference type="InterPro" id="IPR001478">
    <property type="entry name" value="PDZ"/>
</dbReference>
<protein>
    <submittedName>
        <fullName evidence="7">PDZ domain-containing protein</fullName>
    </submittedName>
</protein>
<dbReference type="InterPro" id="IPR001940">
    <property type="entry name" value="Peptidase_S1C"/>
</dbReference>
<dbReference type="GO" id="GO:0004252">
    <property type="term" value="F:serine-type endopeptidase activity"/>
    <property type="evidence" value="ECO:0007669"/>
    <property type="project" value="InterPro"/>
</dbReference>
<evidence type="ECO:0000259" key="6">
    <source>
        <dbReference type="PROSITE" id="PS50106"/>
    </source>
</evidence>
<sequence length="502" mass="51693">MSVRLFSLLFAVTLAPVAGAAEDPLQPWLQARVREHTAWFAAPPPSSPVSEGTAGGSALWRERPAGSAGVANFVPPTSLAPLIRAVEAGVVNITTVGPGALPGAVKRSTGSGFVLTADGLVVTNNHVVANAQGPVVNPSGSGVTPDKGGPREVPLQQISVRLADGREFPAEVVGRDASTDVALLRLSGAGLGTLPAVYLGDSDVLEVGDWVVAIGNPFGLDHSVAHGMISAKERVLGVGQFDDFIQTDALINPGNSGGPLFNMRGEVIGVNTAIISEGQGIGFAVPINLVKDLLPNLRENGKLERGWLGVVINEDGVAATTTAPVVKDVYRGSPAAAANIRPGDRLVAVNGRPIGSYLQLLRKVALLAPGTEAKLTLLREGGTQEVSVRLVARPAQEATEGLSNRGGSTANDLGLVLRDLTPEVAAPLGYEAFLGALVSGVVPRSPAEQSGLRAGDVVTEVNRRRVKDSAGVKAALERGSAGASILLRVQRGDALQYIAIAR</sequence>
<keyword evidence="5" id="KW-0732">Signal</keyword>
<evidence type="ECO:0000313" key="8">
    <source>
        <dbReference type="Proteomes" id="UP000268094"/>
    </source>
</evidence>
<accession>A0A3A8ICM4</accession>
<feature type="chain" id="PRO_5017411489" evidence="5">
    <location>
        <begin position="21"/>
        <end position="502"/>
    </location>
</feature>
<evidence type="ECO:0000256" key="2">
    <source>
        <dbReference type="ARBA" id="ARBA00022670"/>
    </source>
</evidence>
<evidence type="ECO:0000256" key="1">
    <source>
        <dbReference type="ARBA" id="ARBA00010541"/>
    </source>
</evidence>
<dbReference type="SMART" id="SM00228">
    <property type="entry name" value="PDZ"/>
    <property type="match status" value="2"/>
</dbReference>
<dbReference type="InterPro" id="IPR041489">
    <property type="entry name" value="PDZ_6"/>
</dbReference>
<dbReference type="Pfam" id="PF17820">
    <property type="entry name" value="PDZ_6"/>
    <property type="match status" value="1"/>
</dbReference>
<feature type="domain" description="PDZ" evidence="6">
    <location>
        <begin position="403"/>
        <end position="493"/>
    </location>
</feature>
<keyword evidence="8" id="KW-1185">Reference proteome</keyword>
<dbReference type="Proteomes" id="UP000268094">
    <property type="component" value="Unassembled WGS sequence"/>
</dbReference>
<keyword evidence="3" id="KW-0378">Hydrolase</keyword>
<feature type="region of interest" description="Disordered" evidence="4">
    <location>
        <begin position="132"/>
        <end position="151"/>
    </location>
</feature>
<dbReference type="SUPFAM" id="SSF50156">
    <property type="entry name" value="PDZ domain-like"/>
    <property type="match status" value="2"/>
</dbReference>
<evidence type="ECO:0000256" key="3">
    <source>
        <dbReference type="ARBA" id="ARBA00022801"/>
    </source>
</evidence>
<feature type="domain" description="PDZ" evidence="6">
    <location>
        <begin position="302"/>
        <end position="381"/>
    </location>
</feature>
<evidence type="ECO:0000256" key="4">
    <source>
        <dbReference type="SAM" id="MobiDB-lite"/>
    </source>
</evidence>
<dbReference type="AlphaFoldDB" id="A0A3A8ICM4"/>
<dbReference type="Pfam" id="PF13365">
    <property type="entry name" value="Trypsin_2"/>
    <property type="match status" value="1"/>
</dbReference>
<dbReference type="PROSITE" id="PS50106">
    <property type="entry name" value="PDZ"/>
    <property type="match status" value="2"/>
</dbReference>
<dbReference type="PRINTS" id="PR00834">
    <property type="entry name" value="PROTEASES2C"/>
</dbReference>
<dbReference type="SUPFAM" id="SSF50494">
    <property type="entry name" value="Trypsin-like serine proteases"/>
    <property type="match status" value="1"/>
</dbReference>
<dbReference type="InterPro" id="IPR009003">
    <property type="entry name" value="Peptidase_S1_PA"/>
</dbReference>
<dbReference type="EMBL" id="RAVZ01000313">
    <property type="protein sequence ID" value="RKG76141.1"/>
    <property type="molecule type" value="Genomic_DNA"/>
</dbReference>
<gene>
    <name evidence="7" type="ORF">D7V88_32660</name>
</gene>
<evidence type="ECO:0000256" key="5">
    <source>
        <dbReference type="SAM" id="SignalP"/>
    </source>
</evidence>
<dbReference type="GO" id="GO:0006508">
    <property type="term" value="P:proteolysis"/>
    <property type="evidence" value="ECO:0007669"/>
    <property type="project" value="UniProtKB-KW"/>
</dbReference>
<evidence type="ECO:0000313" key="7">
    <source>
        <dbReference type="EMBL" id="RKG76141.1"/>
    </source>
</evidence>
<proteinExistence type="inferred from homology"/>
<dbReference type="PANTHER" id="PTHR22939">
    <property type="entry name" value="SERINE PROTEASE FAMILY S1C HTRA-RELATED"/>
    <property type="match status" value="1"/>
</dbReference>
<name>A0A3A8ICM4_9BACT</name>
<organism evidence="7 8">
    <name type="scientific">Corallococcus terminator</name>
    <dbReference type="NCBI Taxonomy" id="2316733"/>
    <lineage>
        <taxon>Bacteria</taxon>
        <taxon>Pseudomonadati</taxon>
        <taxon>Myxococcota</taxon>
        <taxon>Myxococcia</taxon>
        <taxon>Myxococcales</taxon>
        <taxon>Cystobacterineae</taxon>
        <taxon>Myxococcaceae</taxon>
        <taxon>Corallococcus</taxon>
    </lineage>
</organism>
<dbReference type="Gene3D" id="2.40.10.10">
    <property type="entry name" value="Trypsin-like serine proteases"/>
    <property type="match status" value="2"/>
</dbReference>
<dbReference type="Gene3D" id="2.30.42.10">
    <property type="match status" value="2"/>
</dbReference>
<dbReference type="InterPro" id="IPR043504">
    <property type="entry name" value="Peptidase_S1_PA_chymotrypsin"/>
</dbReference>
<reference evidence="8" key="1">
    <citation type="submission" date="2018-09" db="EMBL/GenBank/DDBJ databases">
        <authorList>
            <person name="Livingstone P.G."/>
            <person name="Whitworth D.E."/>
        </authorList>
    </citation>
    <scope>NUCLEOTIDE SEQUENCE [LARGE SCALE GENOMIC DNA]</scope>
    <source>
        <strain evidence="8">CA054A</strain>
    </source>
</reference>
<dbReference type="PANTHER" id="PTHR22939:SF129">
    <property type="entry name" value="SERINE PROTEASE HTRA2, MITOCHONDRIAL"/>
    <property type="match status" value="1"/>
</dbReference>
<feature type="signal peptide" evidence="5">
    <location>
        <begin position="1"/>
        <end position="20"/>
    </location>
</feature>
<dbReference type="InterPro" id="IPR036034">
    <property type="entry name" value="PDZ_sf"/>
</dbReference>
<dbReference type="OrthoDB" id="9758917at2"/>
<keyword evidence="2" id="KW-0645">Protease</keyword>
<comment type="similarity">
    <text evidence="1">Belongs to the peptidase S1C family.</text>
</comment>